<evidence type="ECO:0000259" key="6">
    <source>
        <dbReference type="PROSITE" id="PS00125"/>
    </source>
</evidence>
<dbReference type="InterPro" id="IPR004843">
    <property type="entry name" value="Calcineurin-like_PHP"/>
</dbReference>
<dbReference type="Gene3D" id="3.60.21.10">
    <property type="match status" value="2"/>
</dbReference>
<dbReference type="InterPro" id="IPR006186">
    <property type="entry name" value="Ser/Thr-sp_prot-phosphatase"/>
</dbReference>
<keyword evidence="5" id="KW-0732">Signal</keyword>
<comment type="cofactor">
    <cofactor evidence="1">
        <name>Mn(2+)</name>
        <dbReference type="ChEBI" id="CHEBI:29035"/>
    </cofactor>
</comment>
<dbReference type="PANTHER" id="PTHR45668:SF5">
    <property type="entry name" value="SERINE_THREONINE-PROTEIN PHOSPHATASE 5"/>
    <property type="match status" value="1"/>
</dbReference>
<protein>
    <recommendedName>
        <fullName evidence="4">Serine/threonine-protein phosphatase</fullName>
        <ecNumber evidence="4">3.1.3.16</ecNumber>
    </recommendedName>
</protein>
<evidence type="ECO:0000256" key="2">
    <source>
        <dbReference type="ARBA" id="ARBA00022723"/>
    </source>
</evidence>
<evidence type="ECO:0000313" key="7">
    <source>
        <dbReference type="EMBL" id="OLP90894.1"/>
    </source>
</evidence>
<dbReference type="SUPFAM" id="SSF56300">
    <property type="entry name" value="Metallo-dependent phosphatases"/>
    <property type="match status" value="1"/>
</dbReference>
<dbReference type="Proteomes" id="UP000186817">
    <property type="component" value="Unassembled WGS sequence"/>
</dbReference>
<feature type="signal peptide" evidence="5">
    <location>
        <begin position="1"/>
        <end position="22"/>
    </location>
</feature>
<evidence type="ECO:0000256" key="3">
    <source>
        <dbReference type="ARBA" id="ARBA00023211"/>
    </source>
</evidence>
<dbReference type="GO" id="GO:0046872">
    <property type="term" value="F:metal ion binding"/>
    <property type="evidence" value="ECO:0007669"/>
    <property type="project" value="UniProtKB-KW"/>
</dbReference>
<evidence type="ECO:0000256" key="4">
    <source>
        <dbReference type="RuleBase" id="RU004273"/>
    </source>
</evidence>
<keyword evidence="2" id="KW-0479">Metal-binding</keyword>
<dbReference type="GO" id="GO:0004722">
    <property type="term" value="F:protein serine/threonine phosphatase activity"/>
    <property type="evidence" value="ECO:0007669"/>
    <property type="project" value="UniProtKB-EC"/>
</dbReference>
<evidence type="ECO:0000256" key="5">
    <source>
        <dbReference type="SAM" id="SignalP"/>
    </source>
</evidence>
<keyword evidence="8" id="KW-1185">Reference proteome</keyword>
<keyword evidence="4" id="KW-0378">Hydrolase</keyword>
<feature type="domain" description="Serine/threonine specific protein phosphatases" evidence="6">
    <location>
        <begin position="798"/>
        <end position="803"/>
    </location>
</feature>
<reference evidence="7 8" key="1">
    <citation type="submission" date="2016-02" db="EMBL/GenBank/DDBJ databases">
        <title>Genome analysis of coral dinoflagellate symbionts highlights evolutionary adaptations to a symbiotic lifestyle.</title>
        <authorList>
            <person name="Aranda M."/>
            <person name="Li Y."/>
            <person name="Liew Y.J."/>
            <person name="Baumgarten S."/>
            <person name="Simakov O."/>
            <person name="Wilson M."/>
            <person name="Piel J."/>
            <person name="Ashoor H."/>
            <person name="Bougouffa S."/>
            <person name="Bajic V.B."/>
            <person name="Ryu T."/>
            <person name="Ravasi T."/>
            <person name="Bayer T."/>
            <person name="Micklem G."/>
            <person name="Kim H."/>
            <person name="Bhak J."/>
            <person name="Lajeunesse T.C."/>
            <person name="Voolstra C.R."/>
        </authorList>
    </citation>
    <scope>NUCLEOTIDE SEQUENCE [LARGE SCALE GENOMIC DNA]</scope>
    <source>
        <strain evidence="7 8">CCMP2467</strain>
    </source>
</reference>
<evidence type="ECO:0000313" key="8">
    <source>
        <dbReference type="Proteomes" id="UP000186817"/>
    </source>
</evidence>
<dbReference type="PRINTS" id="PR00114">
    <property type="entry name" value="STPHPHTASE"/>
</dbReference>
<keyword evidence="3" id="KW-0464">Manganese</keyword>
<sequence length="901" mass="100850">MAPLVNITLVVWIVWLYQRRYGNLPRELDETGKQEEKGTLAADFQLKEDMRLQQVLRDTLQQVMREKSLIDLRDAQLERSFQETRQDLRDAVFETQASDLLGAMLFAVLLTATKQGGRDPRGAGRGEPEQRRRWDNEDSWVLLQSVPLKGIAGTLALPAVGAVRGSRAVVGRSNRILTALVARSARGMVQRRGWKPIVEKTMEEALRSDRDPADLGALQREACGGGAAAANRAVAALKLAEGKIRATWRFMGSYKYFEATIPELYTDPTIRFNRQVKDWGVEYTIDVGDEEEWRDLLPKMPELANFQLPDHMLQNSRRQLEEIPIETRMVLPDEKTDEKYAAFMDQVRAVWKDEEEKKERGEEVRPKKEGVSRDDWFADDPKASVFKCLLVTSFTWSSVMTCHTPQPTYSKLEHRPTAPGSHAARAAMTVDTAATSTIFDFDELEKAGLFVFWQLVGVRSFAVAWDGEAYAKIDVTVAGGQKLQLESRENIVERVVVTSYVASTSADGVALVKDIDSCAPLEDLADLDEAPTSDADGLDSLSEIWPGDLPNAELEDDDLPELVPGPEYRPGVWEAAAVCVLRLIVRKVKGLCHEKELLFEELGSPENDWICLERERGFVLKVSAAKPSPSKAFDFEVFQTEYQRGVNTLLSEQGFLAQVGNQSAGKLRYAPPERTKGDMDQASVSALIAAMRARTLPSQEDALQTVTAAARLLDQQPTLVRYSCHLQDAATHLERHVVGDVHGQFWDLLHILELCGEPSLQNQYLFNGDFVDRGQFSVEVALLLLAMKVAAPKAVHLNRGNHEAVRMNSLYGFMPLGCGEKNQAPFPGLTQLWDSDGVRLSEIASLDRKREPDEIADQLMLDLLWSDPMERDGYAQSPRGFCEQNGLSCVIRSHEMKSEDE</sequence>
<name>A0A1Q9D6T9_SYMMI</name>
<dbReference type="PROSITE" id="PS00125">
    <property type="entry name" value="SER_THR_PHOSPHATASE"/>
    <property type="match status" value="1"/>
</dbReference>
<dbReference type="AlphaFoldDB" id="A0A1Q9D6T9"/>
<gene>
    <name evidence="7" type="primary">PP5</name>
    <name evidence="7" type="ORF">AK812_SmicGene27474</name>
</gene>
<organism evidence="7 8">
    <name type="scientific">Symbiodinium microadriaticum</name>
    <name type="common">Dinoflagellate</name>
    <name type="synonym">Zooxanthella microadriatica</name>
    <dbReference type="NCBI Taxonomy" id="2951"/>
    <lineage>
        <taxon>Eukaryota</taxon>
        <taxon>Sar</taxon>
        <taxon>Alveolata</taxon>
        <taxon>Dinophyceae</taxon>
        <taxon>Suessiales</taxon>
        <taxon>Symbiodiniaceae</taxon>
        <taxon>Symbiodinium</taxon>
    </lineage>
</organism>
<proteinExistence type="inferred from homology"/>
<comment type="similarity">
    <text evidence="4">Belongs to the PPP phosphatase family.</text>
</comment>
<dbReference type="InterPro" id="IPR051134">
    <property type="entry name" value="PPP_phosphatase"/>
</dbReference>
<dbReference type="EMBL" id="LSRX01000689">
    <property type="protein sequence ID" value="OLP90894.1"/>
    <property type="molecule type" value="Genomic_DNA"/>
</dbReference>
<dbReference type="Pfam" id="PF00149">
    <property type="entry name" value="Metallophos"/>
    <property type="match status" value="1"/>
</dbReference>
<dbReference type="EC" id="3.1.3.16" evidence="4"/>
<comment type="catalytic activity">
    <reaction evidence="4">
        <text>O-phospho-L-threonyl-[protein] + H2O = L-threonyl-[protein] + phosphate</text>
        <dbReference type="Rhea" id="RHEA:47004"/>
        <dbReference type="Rhea" id="RHEA-COMP:11060"/>
        <dbReference type="Rhea" id="RHEA-COMP:11605"/>
        <dbReference type="ChEBI" id="CHEBI:15377"/>
        <dbReference type="ChEBI" id="CHEBI:30013"/>
        <dbReference type="ChEBI" id="CHEBI:43474"/>
        <dbReference type="ChEBI" id="CHEBI:61977"/>
        <dbReference type="EC" id="3.1.3.16"/>
    </reaction>
</comment>
<dbReference type="OrthoDB" id="435114at2759"/>
<dbReference type="SMART" id="SM00156">
    <property type="entry name" value="PP2Ac"/>
    <property type="match status" value="1"/>
</dbReference>
<comment type="caution">
    <text evidence="7">The sequence shown here is derived from an EMBL/GenBank/DDBJ whole genome shotgun (WGS) entry which is preliminary data.</text>
</comment>
<dbReference type="PANTHER" id="PTHR45668">
    <property type="entry name" value="SERINE/THREONINE-PROTEIN PHOSPHATASE 5-RELATED"/>
    <property type="match status" value="1"/>
</dbReference>
<feature type="chain" id="PRO_5012660831" description="Serine/threonine-protein phosphatase" evidence="5">
    <location>
        <begin position="23"/>
        <end position="901"/>
    </location>
</feature>
<dbReference type="InterPro" id="IPR029052">
    <property type="entry name" value="Metallo-depent_PP-like"/>
</dbReference>
<accession>A0A1Q9D6T9</accession>
<evidence type="ECO:0000256" key="1">
    <source>
        <dbReference type="ARBA" id="ARBA00001936"/>
    </source>
</evidence>